<feature type="transmembrane region" description="Helical" evidence="1">
    <location>
        <begin position="7"/>
        <end position="28"/>
    </location>
</feature>
<keyword evidence="1" id="KW-1133">Transmembrane helix</keyword>
<keyword evidence="3" id="KW-1185">Reference proteome</keyword>
<keyword evidence="1" id="KW-0812">Transmembrane</keyword>
<accession>A0A562UPN5</accession>
<evidence type="ECO:0000313" key="2">
    <source>
        <dbReference type="EMBL" id="TWJ07556.1"/>
    </source>
</evidence>
<organism evidence="2 3">
    <name type="scientific">Stackebrandtia albiflava</name>
    <dbReference type="NCBI Taxonomy" id="406432"/>
    <lineage>
        <taxon>Bacteria</taxon>
        <taxon>Bacillati</taxon>
        <taxon>Actinomycetota</taxon>
        <taxon>Actinomycetes</taxon>
        <taxon>Glycomycetales</taxon>
        <taxon>Glycomycetaceae</taxon>
        <taxon>Stackebrandtia</taxon>
    </lineage>
</organism>
<dbReference type="OrthoDB" id="9927971at2"/>
<evidence type="ECO:0000256" key="1">
    <source>
        <dbReference type="SAM" id="Phobius"/>
    </source>
</evidence>
<dbReference type="RefSeq" id="WP_147144291.1">
    <property type="nucleotide sequence ID" value="NZ_BAABIJ010000007.1"/>
</dbReference>
<proteinExistence type="predicted"/>
<protein>
    <submittedName>
        <fullName evidence="2">Uncharacterized protein</fullName>
    </submittedName>
</protein>
<reference evidence="2 3" key="1">
    <citation type="journal article" date="2013" name="Stand. Genomic Sci.">
        <title>Genomic Encyclopedia of Type Strains, Phase I: The one thousand microbial genomes (KMG-I) project.</title>
        <authorList>
            <person name="Kyrpides N.C."/>
            <person name="Woyke T."/>
            <person name="Eisen J.A."/>
            <person name="Garrity G."/>
            <person name="Lilburn T.G."/>
            <person name="Beck B.J."/>
            <person name="Whitman W.B."/>
            <person name="Hugenholtz P."/>
            <person name="Klenk H.P."/>
        </authorList>
    </citation>
    <scope>NUCLEOTIDE SEQUENCE [LARGE SCALE GENOMIC DNA]</scope>
    <source>
        <strain evidence="2 3">DSM 45044</strain>
    </source>
</reference>
<evidence type="ECO:0000313" key="3">
    <source>
        <dbReference type="Proteomes" id="UP000321617"/>
    </source>
</evidence>
<feature type="transmembrane region" description="Helical" evidence="1">
    <location>
        <begin position="34"/>
        <end position="56"/>
    </location>
</feature>
<keyword evidence="1" id="KW-0472">Membrane</keyword>
<sequence length="82" mass="8576">MTVLVRTAIQVSSLVIVGSLLMLSATAPDSAERVVTVVTLAAGLAVAATTIVLSRFGRQALNLIRPEREGDSGRTVSPQEDQ</sequence>
<comment type="caution">
    <text evidence="2">The sequence shown here is derived from an EMBL/GenBank/DDBJ whole genome shotgun (WGS) entry which is preliminary data.</text>
</comment>
<name>A0A562UPN5_9ACTN</name>
<dbReference type="EMBL" id="VLLL01000011">
    <property type="protein sequence ID" value="TWJ07556.1"/>
    <property type="molecule type" value="Genomic_DNA"/>
</dbReference>
<gene>
    <name evidence="2" type="ORF">LX16_5040</name>
</gene>
<dbReference type="Proteomes" id="UP000321617">
    <property type="component" value="Unassembled WGS sequence"/>
</dbReference>
<dbReference type="AlphaFoldDB" id="A0A562UPN5"/>